<reference evidence="3 4" key="1">
    <citation type="submission" date="2014-12" db="EMBL/GenBank/DDBJ databases">
        <title>Genome sequencing of Microbacterium hominis TPW29.</title>
        <authorList>
            <person name="Tan P.W."/>
            <person name="Chan K.-G."/>
        </authorList>
    </citation>
    <scope>NUCLEOTIDE SEQUENCE [LARGE SCALE GENOMIC DNA]</scope>
    <source>
        <strain evidence="3 4">TPW29</strain>
    </source>
</reference>
<protein>
    <recommendedName>
        <fullName evidence="2">YobI-like P-loop NTPase domain-containing protein</fullName>
    </recommendedName>
</protein>
<dbReference type="AlphaFoldDB" id="A0A0B4CUA5"/>
<accession>A0A0B4CUA5</accession>
<dbReference type="EMBL" id="JWSZ01000001">
    <property type="protein sequence ID" value="KIC60027.1"/>
    <property type="molecule type" value="Genomic_DNA"/>
</dbReference>
<gene>
    <name evidence="3" type="ORF">RM52_01020</name>
</gene>
<evidence type="ECO:0000256" key="1">
    <source>
        <dbReference type="SAM" id="Phobius"/>
    </source>
</evidence>
<sequence>MPEKMPGSRYRRTSAFRPKREALFALVTGVPIALIFFLLGWTAQLAQLFTVPADWAIAANTGLVLVAALFVYGVRYVTHNKIRIDSVSTGAATIKLSAASDTYFDEYLDEIVYFFEVVDADIVIFEDIDRFEDAHIFETLRELNTILNGAKQLNGRVIRFLYAIKDSIFEELGTRAAREAAAGPDAPVGPNGDAAMLEVARANRTKFFDLVVPVVPFVTHQSARELMASELASVSKHGVSDDLIDLVAQHVPDMRLIKNIRNEFVIFREQVIKGSSLSLTDDALFAMVLYKSTHLSDFEQIKLGKSALDTVYRDSRTIVTKETARLNLEIQNVRRLQRTGAAIEARSARLGETLENYIATMLGHFKATRVSLQYGTESLDADLIRSTAFWKKYASNPIDITLNFRDPWRGGDATVLTPAHVEKAVGEPIDPDEWETTTEAEATKRIEAARADIQFLRRAEMSDLMQRTDFTLDQPGGKRASLSSRAERLLGSPLAIALVEQGYIDRYFTLYTSTFVGERINANAMNFILKNVDTGTMDIYAPLTSDEVKAVLRERPRLALREKSAYNLDFVDHLLTYEPDAAKVVLGNLERHGELEAQFLQAYLASERDLSVLVRSLAASWPRVLAFLTDEVEIDDERRLRAVDAALNALSGDVEYVVTEGVGSYLLEHHEALLSFTDPKRAAAASEVAAVVDAAELSMPKLAALSDPVRAAVVAVEQFDVTRDNLLTAIAPSTGLALDALQQSAIHVFNRVLSDLGSYLAALEDDEYTISEPNSLIQIIESVAEADKGAVDQVVGRSPSSYVVKNLDDADNAVWPALAAHKRFAPKFTDVYAYIEHYGLDANVAVVLADGAIAAPDGAGEDAKREVAQQILFSSAVMPSPELRANLLGSLGLAEPILPEEVPLEPGEWIGRLIAQNVILDDADSFALIRRGDWDGLEYAIGVSEEIEGFISPAILPPDMIIRFLDSARIPDALKTTVVRRFEEFAEDGGRDVVLRMATYALDNDISVEWGAVKLAANQRVGSSVVLRLLRRFTQGVTLAHLRPILTDLGGDYPLLLEANGRHPRFPATPEVQALLERLQQLGTVNTIVATGSGLKANMKRG</sequence>
<dbReference type="InterPro" id="IPR048428">
    <property type="entry name" value="YobI-NTPase"/>
</dbReference>
<evidence type="ECO:0000313" key="3">
    <source>
        <dbReference type="EMBL" id="KIC60027.1"/>
    </source>
</evidence>
<feature type="domain" description="YobI-like P-loop NTPase" evidence="2">
    <location>
        <begin position="2"/>
        <end position="308"/>
    </location>
</feature>
<organism evidence="3 4">
    <name type="scientific">Microbacterium hominis</name>
    <dbReference type="NCBI Taxonomy" id="162426"/>
    <lineage>
        <taxon>Bacteria</taxon>
        <taxon>Bacillati</taxon>
        <taxon>Actinomycetota</taxon>
        <taxon>Actinomycetes</taxon>
        <taxon>Micrococcales</taxon>
        <taxon>Microbacteriaceae</taxon>
        <taxon>Microbacterium</taxon>
    </lineage>
</organism>
<dbReference type="Pfam" id="PF20693">
    <property type="entry name" value="YobI-ATPase"/>
    <property type="match status" value="1"/>
</dbReference>
<proteinExistence type="predicted"/>
<dbReference type="Proteomes" id="UP000031202">
    <property type="component" value="Unassembled WGS sequence"/>
</dbReference>
<keyword evidence="1" id="KW-0472">Membrane</keyword>
<evidence type="ECO:0000259" key="2">
    <source>
        <dbReference type="Pfam" id="PF20693"/>
    </source>
</evidence>
<keyword evidence="1" id="KW-1133">Transmembrane helix</keyword>
<comment type="caution">
    <text evidence="3">The sequence shown here is derived from an EMBL/GenBank/DDBJ whole genome shotgun (WGS) entry which is preliminary data.</text>
</comment>
<evidence type="ECO:0000313" key="4">
    <source>
        <dbReference type="Proteomes" id="UP000031202"/>
    </source>
</evidence>
<feature type="transmembrane region" description="Helical" evidence="1">
    <location>
        <begin position="21"/>
        <end position="43"/>
    </location>
</feature>
<keyword evidence="1" id="KW-0812">Transmembrane</keyword>
<name>A0A0B4CUA5_9MICO</name>